<evidence type="ECO:0000256" key="7">
    <source>
        <dbReference type="ARBA" id="ARBA00023136"/>
    </source>
</evidence>
<dbReference type="GO" id="GO:0007165">
    <property type="term" value="P:signal transduction"/>
    <property type="evidence" value="ECO:0007669"/>
    <property type="project" value="UniProtKB-KW"/>
</dbReference>
<keyword evidence="6 10" id="KW-1133">Transmembrane helix</keyword>
<dbReference type="PANTHER" id="PTHR21137:SF35">
    <property type="entry name" value="ODORANT RECEPTOR 19A-RELATED"/>
    <property type="match status" value="1"/>
</dbReference>
<evidence type="ECO:0000256" key="5">
    <source>
        <dbReference type="ARBA" id="ARBA00022725"/>
    </source>
</evidence>
<accession>A0AAD9RG00</accession>
<dbReference type="GO" id="GO:0005886">
    <property type="term" value="C:plasma membrane"/>
    <property type="evidence" value="ECO:0007669"/>
    <property type="project" value="UniProtKB-SubCell"/>
</dbReference>
<dbReference type="GO" id="GO:0004984">
    <property type="term" value="F:olfactory receptor activity"/>
    <property type="evidence" value="ECO:0007669"/>
    <property type="project" value="InterPro"/>
</dbReference>
<evidence type="ECO:0000256" key="9">
    <source>
        <dbReference type="ARBA" id="ARBA00023224"/>
    </source>
</evidence>
<reference evidence="11" key="2">
    <citation type="journal article" date="2023" name="Commun. Biol.">
        <title>Intrasexual cuticular hydrocarbon dimorphism in a wasp sheds light on hydrocarbon biosynthesis genes in Hymenoptera.</title>
        <authorList>
            <person name="Moris V.C."/>
            <person name="Podsiadlowski L."/>
            <person name="Martin S."/>
            <person name="Oeyen J.P."/>
            <person name="Donath A."/>
            <person name="Petersen M."/>
            <person name="Wilbrandt J."/>
            <person name="Misof B."/>
            <person name="Liedtke D."/>
            <person name="Thamm M."/>
            <person name="Scheiner R."/>
            <person name="Schmitt T."/>
            <person name="Niehuis O."/>
        </authorList>
    </citation>
    <scope>NUCLEOTIDE SEQUENCE</scope>
    <source>
        <strain evidence="11">GBR_01_08_01A</strain>
    </source>
</reference>
<evidence type="ECO:0000313" key="11">
    <source>
        <dbReference type="EMBL" id="KAK2578992.1"/>
    </source>
</evidence>
<keyword evidence="9" id="KW-0807">Transducer</keyword>
<dbReference type="Proteomes" id="UP001258017">
    <property type="component" value="Unassembled WGS sequence"/>
</dbReference>
<dbReference type="InterPro" id="IPR004117">
    <property type="entry name" value="7tm6_olfct_rcpt"/>
</dbReference>
<protein>
    <submittedName>
        <fullName evidence="11">Uncharacterized protein</fullName>
    </submittedName>
</protein>
<evidence type="ECO:0000256" key="2">
    <source>
        <dbReference type="ARBA" id="ARBA00022475"/>
    </source>
</evidence>
<feature type="transmembrane region" description="Helical" evidence="10">
    <location>
        <begin position="36"/>
        <end position="54"/>
    </location>
</feature>
<keyword evidence="2" id="KW-1003">Cell membrane</keyword>
<comment type="caution">
    <text evidence="11">The sequence shown here is derived from an EMBL/GenBank/DDBJ whole genome shotgun (WGS) entry which is preliminary data.</text>
</comment>
<evidence type="ECO:0000256" key="4">
    <source>
        <dbReference type="ARBA" id="ARBA00022692"/>
    </source>
</evidence>
<evidence type="ECO:0000256" key="6">
    <source>
        <dbReference type="ARBA" id="ARBA00022989"/>
    </source>
</evidence>
<evidence type="ECO:0000256" key="8">
    <source>
        <dbReference type="ARBA" id="ARBA00023170"/>
    </source>
</evidence>
<reference evidence="11" key="1">
    <citation type="submission" date="2021-08" db="EMBL/GenBank/DDBJ databases">
        <authorList>
            <person name="Misof B."/>
            <person name="Oliver O."/>
            <person name="Podsiadlowski L."/>
            <person name="Donath A."/>
            <person name="Peters R."/>
            <person name="Mayer C."/>
            <person name="Rust J."/>
            <person name="Gunkel S."/>
            <person name="Lesny P."/>
            <person name="Martin S."/>
            <person name="Oeyen J.P."/>
            <person name="Petersen M."/>
            <person name="Panagiotis P."/>
            <person name="Wilbrandt J."/>
            <person name="Tanja T."/>
        </authorList>
    </citation>
    <scope>NUCLEOTIDE SEQUENCE</scope>
    <source>
        <strain evidence="11">GBR_01_08_01A</strain>
        <tissue evidence="11">Thorax + abdomen</tissue>
    </source>
</reference>
<dbReference type="AlphaFoldDB" id="A0AAD9RG00"/>
<keyword evidence="3" id="KW-0716">Sensory transduction</keyword>
<gene>
    <name evidence="11" type="ORF">KPH14_012651</name>
</gene>
<keyword evidence="4 10" id="KW-0812">Transmembrane</keyword>
<feature type="transmembrane region" description="Helical" evidence="10">
    <location>
        <begin position="83"/>
        <end position="103"/>
    </location>
</feature>
<keyword evidence="5" id="KW-0552">Olfaction</keyword>
<evidence type="ECO:0000256" key="3">
    <source>
        <dbReference type="ARBA" id="ARBA00022606"/>
    </source>
</evidence>
<name>A0AAD9RG00_9HYME</name>
<evidence type="ECO:0000256" key="1">
    <source>
        <dbReference type="ARBA" id="ARBA00004651"/>
    </source>
</evidence>
<dbReference type="GO" id="GO:0005549">
    <property type="term" value="F:odorant binding"/>
    <property type="evidence" value="ECO:0007669"/>
    <property type="project" value="InterPro"/>
</dbReference>
<proteinExistence type="predicted"/>
<dbReference type="PANTHER" id="PTHR21137">
    <property type="entry name" value="ODORANT RECEPTOR"/>
    <property type="match status" value="1"/>
</dbReference>
<keyword evidence="8" id="KW-0675">Receptor</keyword>
<sequence>MRILIDRIQADFSSYSKTGEVQILNAYAKDGRKFSIMYGGFLYTVMVIFMFAPLKPLLVETFNSTNERPLIHHVEYFVDTQNYYYLVILHSHVTIVICIVTIVTLDTIFLVLIQHACGLFATLGYQLHCVAENQPLDMNMNPSIQHDETYKKMSECVYRHKKAIEFADLLESYYSTSFFLQSGLIMMAMSVTGLQAVINMNETSKLLQQLAFSYGQLAYIFFESINGQRLMDHSEQMHEHLINVEWYQTTIRTRKAINLMLLRSQVPCTLTAARLFVISMETFSAIIRTSMSYFTVLHSMQ</sequence>
<evidence type="ECO:0000313" key="12">
    <source>
        <dbReference type="Proteomes" id="UP001258017"/>
    </source>
</evidence>
<organism evidence="11 12">
    <name type="scientific">Odynerus spinipes</name>
    <dbReference type="NCBI Taxonomy" id="1348599"/>
    <lineage>
        <taxon>Eukaryota</taxon>
        <taxon>Metazoa</taxon>
        <taxon>Ecdysozoa</taxon>
        <taxon>Arthropoda</taxon>
        <taxon>Hexapoda</taxon>
        <taxon>Insecta</taxon>
        <taxon>Pterygota</taxon>
        <taxon>Neoptera</taxon>
        <taxon>Endopterygota</taxon>
        <taxon>Hymenoptera</taxon>
        <taxon>Apocrita</taxon>
        <taxon>Aculeata</taxon>
        <taxon>Vespoidea</taxon>
        <taxon>Vespidae</taxon>
        <taxon>Eumeninae</taxon>
        <taxon>Odynerus</taxon>
    </lineage>
</organism>
<evidence type="ECO:0000256" key="10">
    <source>
        <dbReference type="SAM" id="Phobius"/>
    </source>
</evidence>
<keyword evidence="12" id="KW-1185">Reference proteome</keyword>
<dbReference type="Pfam" id="PF02949">
    <property type="entry name" value="7tm_6"/>
    <property type="match status" value="1"/>
</dbReference>
<comment type="subcellular location">
    <subcellularLocation>
        <location evidence="1">Cell membrane</location>
        <topology evidence="1">Multi-pass membrane protein</topology>
    </subcellularLocation>
</comment>
<dbReference type="EMBL" id="JAIFRP010000126">
    <property type="protein sequence ID" value="KAK2578992.1"/>
    <property type="molecule type" value="Genomic_DNA"/>
</dbReference>
<keyword evidence="7 10" id="KW-0472">Membrane</keyword>